<feature type="transmembrane region" description="Helical" evidence="7">
    <location>
        <begin position="127"/>
        <end position="146"/>
    </location>
</feature>
<comment type="subcellular location">
    <subcellularLocation>
        <location evidence="1 7">Cell membrane</location>
        <topology evidence="1 7">Multi-pass membrane protein</topology>
    </subcellularLocation>
</comment>
<feature type="transmembrane region" description="Helical" evidence="7">
    <location>
        <begin position="12"/>
        <end position="30"/>
    </location>
</feature>
<organism evidence="8 9">
    <name type="scientific">Anaerocolumna cellulosilytica</name>
    <dbReference type="NCBI Taxonomy" id="433286"/>
    <lineage>
        <taxon>Bacteria</taxon>
        <taxon>Bacillati</taxon>
        <taxon>Bacillota</taxon>
        <taxon>Clostridia</taxon>
        <taxon>Lachnospirales</taxon>
        <taxon>Lachnospiraceae</taxon>
        <taxon>Anaerocolumna</taxon>
    </lineage>
</organism>
<keyword evidence="9" id="KW-1185">Reference proteome</keyword>
<dbReference type="Proteomes" id="UP000515561">
    <property type="component" value="Chromosome"/>
</dbReference>
<evidence type="ECO:0000256" key="4">
    <source>
        <dbReference type="ARBA" id="ARBA00022692"/>
    </source>
</evidence>
<reference evidence="8 9" key="1">
    <citation type="journal article" date="2016" name="Int. J. Syst. Evol. Microbiol.">
        <title>Descriptions of Anaerotaenia torta gen. nov., sp. nov. and Anaerocolumna cellulosilytica gen. nov., sp. nov. isolated from a methanogenic reactor of cattle waste.</title>
        <authorList>
            <person name="Uek A."/>
            <person name="Ohtaki Y."/>
            <person name="Kaku N."/>
            <person name="Ueki K."/>
        </authorList>
    </citation>
    <scope>NUCLEOTIDE SEQUENCE [LARGE SCALE GENOMIC DNA]</scope>
    <source>
        <strain evidence="8 9">SN021</strain>
    </source>
</reference>
<feature type="transmembrane region" description="Helical" evidence="7">
    <location>
        <begin position="170"/>
        <end position="196"/>
    </location>
</feature>
<keyword evidence="5 7" id="KW-1133">Transmembrane helix</keyword>
<proteinExistence type="inferred from homology"/>
<dbReference type="GO" id="GO:0055085">
    <property type="term" value="P:transmembrane transport"/>
    <property type="evidence" value="ECO:0007669"/>
    <property type="project" value="InterPro"/>
</dbReference>
<keyword evidence="6 7" id="KW-0472">Membrane</keyword>
<evidence type="ECO:0000256" key="7">
    <source>
        <dbReference type="RuleBase" id="RU363032"/>
    </source>
</evidence>
<feature type="transmembrane region" description="Helical" evidence="7">
    <location>
        <begin position="66"/>
        <end position="88"/>
    </location>
</feature>
<dbReference type="KEGG" id="acel:acsn021_44170"/>
<keyword evidence="3" id="KW-1003">Cell membrane</keyword>
<evidence type="ECO:0000256" key="2">
    <source>
        <dbReference type="ARBA" id="ARBA00022448"/>
    </source>
</evidence>
<evidence type="ECO:0000256" key="3">
    <source>
        <dbReference type="ARBA" id="ARBA00022475"/>
    </source>
</evidence>
<dbReference type="EMBL" id="AP023367">
    <property type="protein sequence ID" value="BCJ96848.1"/>
    <property type="molecule type" value="Genomic_DNA"/>
</dbReference>
<protein>
    <submittedName>
        <fullName evidence="8">Nitrate ABC transporter permease</fullName>
    </submittedName>
</protein>
<dbReference type="GO" id="GO:0005886">
    <property type="term" value="C:plasma membrane"/>
    <property type="evidence" value="ECO:0007669"/>
    <property type="project" value="UniProtKB-SubCell"/>
</dbReference>
<evidence type="ECO:0000313" key="9">
    <source>
        <dbReference type="Proteomes" id="UP000515561"/>
    </source>
</evidence>
<dbReference type="Gene3D" id="1.10.3720.10">
    <property type="entry name" value="MetI-like"/>
    <property type="match status" value="1"/>
</dbReference>
<evidence type="ECO:0000256" key="1">
    <source>
        <dbReference type="ARBA" id="ARBA00004651"/>
    </source>
</evidence>
<evidence type="ECO:0000256" key="6">
    <source>
        <dbReference type="ARBA" id="ARBA00023136"/>
    </source>
</evidence>
<keyword evidence="4 7" id="KW-0812">Transmembrane</keyword>
<feature type="transmembrane region" description="Helical" evidence="7">
    <location>
        <begin position="217"/>
        <end position="237"/>
    </location>
</feature>
<dbReference type="InterPro" id="IPR000515">
    <property type="entry name" value="MetI-like"/>
</dbReference>
<dbReference type="Pfam" id="PF00528">
    <property type="entry name" value="BPD_transp_1"/>
    <property type="match status" value="1"/>
</dbReference>
<dbReference type="PANTHER" id="PTHR30151:SF0">
    <property type="entry name" value="ABC TRANSPORTER PERMEASE PROTEIN MJ0413-RELATED"/>
    <property type="match status" value="1"/>
</dbReference>
<keyword evidence="2 7" id="KW-0813">Transport</keyword>
<evidence type="ECO:0000313" key="8">
    <source>
        <dbReference type="EMBL" id="BCJ96848.1"/>
    </source>
</evidence>
<dbReference type="PROSITE" id="PS50928">
    <property type="entry name" value="ABC_TM1"/>
    <property type="match status" value="1"/>
</dbReference>
<evidence type="ECO:0000256" key="5">
    <source>
        <dbReference type="ARBA" id="ARBA00022989"/>
    </source>
</evidence>
<dbReference type="SUPFAM" id="SSF161098">
    <property type="entry name" value="MetI-like"/>
    <property type="match status" value="1"/>
</dbReference>
<gene>
    <name evidence="8" type="ORF">acsn021_44170</name>
</gene>
<feature type="transmembrane region" description="Helical" evidence="7">
    <location>
        <begin position="100"/>
        <end position="120"/>
    </location>
</feature>
<dbReference type="AlphaFoldDB" id="A0A6S6RDG1"/>
<dbReference type="RefSeq" id="WP_184092747.1">
    <property type="nucleotide sequence ID" value="NZ_AP023367.1"/>
</dbReference>
<accession>A0A6S6RDG1</accession>
<dbReference type="PANTHER" id="PTHR30151">
    <property type="entry name" value="ALKANE SULFONATE ABC TRANSPORTER-RELATED, MEMBRANE SUBUNIT"/>
    <property type="match status" value="1"/>
</dbReference>
<comment type="similarity">
    <text evidence="7">Belongs to the binding-protein-dependent transport system permease family.</text>
</comment>
<sequence>MRKKISSILHAIRYKIFAAVFWILFWQLLSMAVNKSILLASPATTVMAFVDLVYKAVFWKSIFFSFAKIMTGFSMAVGVGILFAVLAWKFLLIKELVNPFMKVVQATPVASFIILALLWISSRNLSILTSFLMTVPVIYTNVLHGIRSTDEKLLEMAKVFRINPLRKIRYLYIPAVAPYFFTASTVGLGLCLKAGIAAEVIAIPKNSIGEQLYTAKLYLMTGELFAWTFVIIVISVITEKLFTVAFARVLKAVT</sequence>
<dbReference type="InterPro" id="IPR035906">
    <property type="entry name" value="MetI-like_sf"/>
</dbReference>
<name>A0A6S6RDG1_9FIRM</name>